<sequence>MADDLPPLPGAYAVQITLTSLCLLPPRFGGKAVDAGVYLYLGSAYGGGGIRARCRRHLSPHKTLRWHVDWLTSQADHLAVRAFPGLRECALVAAVVAAGGQVPVPGFGSSDCQTCASHLLSRPSGVIYWPS</sequence>
<keyword evidence="2" id="KW-1185">Reference proteome</keyword>
<keyword evidence="1" id="KW-0378">Hydrolase</keyword>
<evidence type="ECO:0000313" key="2">
    <source>
        <dbReference type="Proteomes" id="UP000185678"/>
    </source>
</evidence>
<dbReference type="STRING" id="80876.SAMN05421779_106238"/>
<dbReference type="EMBL" id="FTOA01000006">
    <property type="protein sequence ID" value="SIT08574.1"/>
    <property type="molecule type" value="Genomic_DNA"/>
</dbReference>
<keyword evidence="1" id="KW-0255">Endonuclease</keyword>
<proteinExistence type="predicted"/>
<organism evidence="1 2">
    <name type="scientific">Insolitispirillum peregrinum</name>
    <dbReference type="NCBI Taxonomy" id="80876"/>
    <lineage>
        <taxon>Bacteria</taxon>
        <taxon>Pseudomonadati</taxon>
        <taxon>Pseudomonadota</taxon>
        <taxon>Alphaproteobacteria</taxon>
        <taxon>Rhodospirillales</taxon>
        <taxon>Novispirillaceae</taxon>
        <taxon>Insolitispirillum</taxon>
    </lineage>
</organism>
<protein>
    <submittedName>
        <fullName evidence="1">Uri superfamily endonuclease</fullName>
    </submittedName>
</protein>
<dbReference type="PANTHER" id="PTHR37460:SF1">
    <property type="entry name" value="ENDONUCLEASE III"/>
    <property type="match status" value="1"/>
</dbReference>
<keyword evidence="1" id="KW-0540">Nuclease</keyword>
<name>A0A1N7PDC9_9PROT</name>
<dbReference type="PANTHER" id="PTHR37460">
    <property type="entry name" value="ENDONUCLEASE III"/>
    <property type="match status" value="1"/>
</dbReference>
<accession>A0A1N7PDC9</accession>
<reference evidence="1 2" key="1">
    <citation type="submission" date="2017-01" db="EMBL/GenBank/DDBJ databases">
        <authorList>
            <person name="Mah S.A."/>
            <person name="Swanson W.J."/>
            <person name="Moy G.W."/>
            <person name="Vacquier V.D."/>
        </authorList>
    </citation>
    <scope>NUCLEOTIDE SEQUENCE [LARGE SCALE GENOMIC DNA]</scope>
    <source>
        <strain evidence="1 2">DSM 11589</strain>
    </source>
</reference>
<dbReference type="AlphaFoldDB" id="A0A1N7PDC9"/>
<dbReference type="InterPro" id="IPR002837">
    <property type="entry name" value="DUF123"/>
</dbReference>
<dbReference type="Pfam" id="PF01986">
    <property type="entry name" value="DUF123"/>
    <property type="match status" value="1"/>
</dbReference>
<dbReference type="GO" id="GO:0004519">
    <property type="term" value="F:endonuclease activity"/>
    <property type="evidence" value="ECO:0007669"/>
    <property type="project" value="UniProtKB-KW"/>
</dbReference>
<dbReference type="RefSeq" id="WP_245821512.1">
    <property type="nucleotide sequence ID" value="NZ_FTOA01000006.1"/>
</dbReference>
<dbReference type="Proteomes" id="UP000185678">
    <property type="component" value="Unassembled WGS sequence"/>
</dbReference>
<gene>
    <name evidence="1" type="ORF">SAMN05421779_106238</name>
</gene>
<evidence type="ECO:0000313" key="1">
    <source>
        <dbReference type="EMBL" id="SIT08574.1"/>
    </source>
</evidence>